<accession>A0A4Z1A599</accession>
<keyword evidence="2" id="KW-1185">Reference proteome</keyword>
<reference evidence="1" key="1">
    <citation type="journal article" date="2019" name="PLoS Negl. Trop. Dis.">
        <title>Revisiting the worldwide diversity of Leptospira species in the environment.</title>
        <authorList>
            <person name="Vincent A.T."/>
            <person name="Schiettekatte O."/>
            <person name="Bourhy P."/>
            <person name="Veyrier F.J."/>
            <person name="Picardeau M."/>
        </authorList>
    </citation>
    <scope>NUCLEOTIDE SEQUENCE [LARGE SCALE GENOMIC DNA]</scope>
    <source>
        <strain evidence="1">201702451</strain>
    </source>
</reference>
<dbReference type="Proteomes" id="UP000297567">
    <property type="component" value="Unassembled WGS sequence"/>
</dbReference>
<evidence type="ECO:0000313" key="2">
    <source>
        <dbReference type="Proteomes" id="UP000297567"/>
    </source>
</evidence>
<protein>
    <submittedName>
        <fullName evidence="1">Uncharacterized protein</fullName>
    </submittedName>
</protein>
<organism evidence="1 2">
    <name type="scientific">Leptospira jelokensis</name>
    <dbReference type="NCBI Taxonomy" id="2484931"/>
    <lineage>
        <taxon>Bacteria</taxon>
        <taxon>Pseudomonadati</taxon>
        <taxon>Spirochaetota</taxon>
        <taxon>Spirochaetia</taxon>
        <taxon>Leptospirales</taxon>
        <taxon>Leptospiraceae</taxon>
        <taxon>Leptospira</taxon>
    </lineage>
</organism>
<dbReference type="RefSeq" id="WP_135641061.1">
    <property type="nucleotide sequence ID" value="NZ_RQGH01000011.1"/>
</dbReference>
<dbReference type="AlphaFoldDB" id="A0A4Z1A599"/>
<evidence type="ECO:0000313" key="1">
    <source>
        <dbReference type="EMBL" id="TGL72129.1"/>
    </source>
</evidence>
<proteinExistence type="predicted"/>
<name>A0A4Z1A599_9LEPT</name>
<dbReference type="EMBL" id="RQGH01000011">
    <property type="protein sequence ID" value="TGL72129.1"/>
    <property type="molecule type" value="Genomic_DNA"/>
</dbReference>
<comment type="caution">
    <text evidence="1">The sequence shown here is derived from an EMBL/GenBank/DDBJ whole genome shotgun (WGS) entry which is preliminary data.</text>
</comment>
<sequence>MNTKVFSLIGLIIAFSSIQAIDEETRTKANRLLEKKEYLSAFRLSDSILATNPNETFAWRLRLDASAALSNQKGKWPRECYQSAKKLGALVPEEEVTITVTAIWCLNDDGRYQDMVSLIPIVIPVSRKKIGDGNYGLLINILTIAYMKLNDNQSARNIFYTGLSELSGTPSAIHTSYNIGELFYDPEMTMDEREKWHELFKNNLFKDQITNPLIPSIAWNTSILTDEYTKRKKYNFAYETISMMYPEMDIHVSKFWNFLRDQLWIKYKALQFKTKKTKEIPRKNLKLVILIVPKTRLKGPMPAPLTQYNLDSDLEEKSISDLVVSTEYFRDSFAEITDGIYWDFEIIRTNSEIRDTNFIKDNTRYIMQPSITSIQPPLEADVLTKIKAADGVLLIWPGTKQPSGVFITNGGGTEWNFGTEDDPEIRLTIISDSNKKIADGNHANHPIFLYHELFHVLEWAYHKSKFPKKDHPYMRKKEWPSDYVGNTEWDFYSETFRKRLLVEDKMERVFWFGRKEGFYGIKIKEENKR</sequence>
<gene>
    <name evidence="1" type="ORF">EHQ62_04635</name>
</gene>